<keyword evidence="1" id="KW-0812">Transmembrane</keyword>
<accession>A0ABV1HTZ9</accession>
<proteinExistence type="predicted"/>
<keyword evidence="1" id="KW-1133">Transmembrane helix</keyword>
<evidence type="ECO:0000256" key="1">
    <source>
        <dbReference type="SAM" id="Phobius"/>
    </source>
</evidence>
<keyword evidence="3" id="KW-1185">Reference proteome</keyword>
<keyword evidence="1" id="KW-0472">Membrane</keyword>
<evidence type="ECO:0000313" key="3">
    <source>
        <dbReference type="Proteomes" id="UP001478133"/>
    </source>
</evidence>
<dbReference type="Proteomes" id="UP001478133">
    <property type="component" value="Unassembled WGS sequence"/>
</dbReference>
<evidence type="ECO:0000313" key="2">
    <source>
        <dbReference type="EMBL" id="MEQ2565531.1"/>
    </source>
</evidence>
<feature type="transmembrane region" description="Helical" evidence="1">
    <location>
        <begin position="67"/>
        <end position="85"/>
    </location>
</feature>
<gene>
    <name evidence="2" type="ORF">ABFO16_04680</name>
</gene>
<dbReference type="RefSeq" id="WP_211147553.1">
    <property type="nucleotide sequence ID" value="NZ_JBBMEY010000014.1"/>
</dbReference>
<sequence>MFNDKDFMGGMFDFDGNGKTTLYEQYVAYKIYEKTTKEENDFSSSYHKPAKYSYTNNNSTNSKGTKGGTIIAVVAVIISLFLLFAKCSSTKRVLDEHLLF</sequence>
<organism evidence="2 3">
    <name type="scientific">Ruminococcoides intestinihominis</name>
    <dbReference type="NCBI Taxonomy" id="3133161"/>
    <lineage>
        <taxon>Bacteria</taxon>
        <taxon>Bacillati</taxon>
        <taxon>Bacillota</taxon>
        <taxon>Clostridia</taxon>
        <taxon>Eubacteriales</taxon>
        <taxon>Oscillospiraceae</taxon>
        <taxon>Ruminococcoides</taxon>
    </lineage>
</organism>
<protein>
    <submittedName>
        <fullName evidence="2">Uncharacterized protein</fullName>
    </submittedName>
</protein>
<dbReference type="EMBL" id="JBBMFI010000012">
    <property type="protein sequence ID" value="MEQ2565531.1"/>
    <property type="molecule type" value="Genomic_DNA"/>
</dbReference>
<name>A0ABV1HTZ9_9FIRM</name>
<reference evidence="2 3" key="1">
    <citation type="submission" date="2024-03" db="EMBL/GenBank/DDBJ databases">
        <title>Human intestinal bacterial collection.</title>
        <authorList>
            <person name="Pauvert C."/>
            <person name="Hitch T.C.A."/>
            <person name="Clavel T."/>
        </authorList>
    </citation>
    <scope>NUCLEOTIDE SEQUENCE [LARGE SCALE GENOMIC DNA]</scope>
    <source>
        <strain evidence="2 3">CLA-AP-H18</strain>
    </source>
</reference>
<comment type="caution">
    <text evidence="2">The sequence shown here is derived from an EMBL/GenBank/DDBJ whole genome shotgun (WGS) entry which is preliminary data.</text>
</comment>